<dbReference type="Gene3D" id="3.40.50.300">
    <property type="entry name" value="P-loop containing nucleotide triphosphate hydrolases"/>
    <property type="match status" value="2"/>
</dbReference>
<keyword evidence="2" id="KW-0547">Nucleotide-binding</keyword>
<dbReference type="CDD" id="cd18808">
    <property type="entry name" value="SF1_C_Upf1"/>
    <property type="match status" value="1"/>
</dbReference>
<dbReference type="SMART" id="SM00382">
    <property type="entry name" value="AAA"/>
    <property type="match status" value="1"/>
</dbReference>
<proteinExistence type="inferred from homology"/>
<accession>F0YAP6</accession>
<evidence type="ECO:0000256" key="3">
    <source>
        <dbReference type="ARBA" id="ARBA00022801"/>
    </source>
</evidence>
<feature type="compositionally biased region" description="Basic and acidic residues" evidence="6">
    <location>
        <begin position="1016"/>
        <end position="1026"/>
    </location>
</feature>
<dbReference type="GO" id="GO:0003677">
    <property type="term" value="F:DNA binding"/>
    <property type="evidence" value="ECO:0007669"/>
    <property type="project" value="InterPro"/>
</dbReference>
<evidence type="ECO:0000313" key="8">
    <source>
        <dbReference type="EMBL" id="EGB07507.1"/>
    </source>
</evidence>
<dbReference type="InterPro" id="IPR001374">
    <property type="entry name" value="R3H_dom"/>
</dbReference>
<dbReference type="Proteomes" id="UP000002729">
    <property type="component" value="Unassembled WGS sequence"/>
</dbReference>
<feature type="compositionally biased region" description="Low complexity" evidence="6">
    <location>
        <begin position="1044"/>
        <end position="1054"/>
    </location>
</feature>
<dbReference type="KEGG" id="aaf:AURANDRAFT_64586"/>
<organism evidence="9">
    <name type="scientific">Aureococcus anophagefferens</name>
    <name type="common">Harmful bloom alga</name>
    <dbReference type="NCBI Taxonomy" id="44056"/>
    <lineage>
        <taxon>Eukaryota</taxon>
        <taxon>Sar</taxon>
        <taxon>Stramenopiles</taxon>
        <taxon>Ochrophyta</taxon>
        <taxon>Pelagophyceae</taxon>
        <taxon>Pelagomonadales</taxon>
        <taxon>Pelagomonadaceae</taxon>
        <taxon>Aureococcus</taxon>
    </lineage>
</organism>
<feature type="compositionally biased region" description="Low complexity" evidence="6">
    <location>
        <begin position="921"/>
        <end position="931"/>
    </location>
</feature>
<feature type="region of interest" description="Disordered" evidence="6">
    <location>
        <begin position="777"/>
        <end position="796"/>
    </location>
</feature>
<dbReference type="eggNOG" id="KOG1803">
    <property type="taxonomic scope" value="Eukaryota"/>
</dbReference>
<dbReference type="SUPFAM" id="SSF52540">
    <property type="entry name" value="P-loop containing nucleoside triphosphate hydrolases"/>
    <property type="match status" value="1"/>
</dbReference>
<dbReference type="InterPro" id="IPR036867">
    <property type="entry name" value="R3H_dom_sf"/>
</dbReference>
<dbReference type="NCBIfam" id="TIGR00376">
    <property type="entry name" value="IGHMBP2 family helicase"/>
    <property type="match status" value="1"/>
</dbReference>
<dbReference type="InParanoid" id="F0YAP6"/>
<dbReference type="SUPFAM" id="SSF54236">
    <property type="entry name" value="Ubiquitin-like"/>
    <property type="match status" value="1"/>
</dbReference>
<gene>
    <name evidence="8" type="ORF">AURANDRAFT_64586</name>
</gene>
<evidence type="ECO:0000256" key="5">
    <source>
        <dbReference type="ARBA" id="ARBA00022840"/>
    </source>
</evidence>
<dbReference type="InterPro" id="IPR027417">
    <property type="entry name" value="P-loop_NTPase"/>
</dbReference>
<dbReference type="InterPro" id="IPR041677">
    <property type="entry name" value="DNA2/NAM7_AAA_11"/>
</dbReference>
<name>F0YAP6_AURAN</name>
<dbReference type="Pfam" id="PF01424">
    <property type="entry name" value="R3H"/>
    <property type="match status" value="1"/>
</dbReference>
<dbReference type="AlphaFoldDB" id="F0YAP6"/>
<dbReference type="PANTHER" id="PTHR43788">
    <property type="entry name" value="DNA2/NAM7 HELICASE FAMILY MEMBER"/>
    <property type="match status" value="1"/>
</dbReference>
<feature type="compositionally biased region" description="Basic and acidic residues" evidence="6">
    <location>
        <begin position="1140"/>
        <end position="1166"/>
    </location>
</feature>
<dbReference type="InterPro" id="IPR047187">
    <property type="entry name" value="SF1_C_Upf1"/>
</dbReference>
<dbReference type="InterPro" id="IPR004483">
    <property type="entry name" value="SMUBP-2/Hcs1-like"/>
</dbReference>
<evidence type="ECO:0000256" key="1">
    <source>
        <dbReference type="ARBA" id="ARBA00007913"/>
    </source>
</evidence>
<dbReference type="GO" id="GO:0016787">
    <property type="term" value="F:hydrolase activity"/>
    <property type="evidence" value="ECO:0007669"/>
    <property type="project" value="UniProtKB-KW"/>
</dbReference>
<evidence type="ECO:0000256" key="2">
    <source>
        <dbReference type="ARBA" id="ARBA00022741"/>
    </source>
</evidence>
<dbReference type="InterPro" id="IPR003593">
    <property type="entry name" value="AAA+_ATPase"/>
</dbReference>
<keyword evidence="4" id="KW-0347">Helicase</keyword>
<comment type="similarity">
    <text evidence="1">Belongs to the DNA2/NAM7 helicase family.</text>
</comment>
<dbReference type="Pfam" id="PF13086">
    <property type="entry name" value="AAA_11"/>
    <property type="match status" value="1"/>
</dbReference>
<dbReference type="PANTHER" id="PTHR43788:SF8">
    <property type="entry name" value="DNA-BINDING PROTEIN SMUBP-2"/>
    <property type="match status" value="1"/>
</dbReference>
<dbReference type="InterPro" id="IPR050534">
    <property type="entry name" value="Coronavir_polyprotein_1ab"/>
</dbReference>
<feature type="compositionally biased region" description="Basic and acidic residues" evidence="6">
    <location>
        <begin position="1121"/>
        <end position="1132"/>
    </location>
</feature>
<feature type="compositionally biased region" description="Basic residues" evidence="6">
    <location>
        <begin position="1028"/>
        <end position="1041"/>
    </location>
</feature>
<keyword evidence="3" id="KW-0378">Hydrolase</keyword>
<dbReference type="Gene3D" id="3.30.1370.50">
    <property type="entry name" value="R3H-like domain"/>
    <property type="match status" value="1"/>
</dbReference>
<evidence type="ECO:0000259" key="7">
    <source>
        <dbReference type="PROSITE" id="PS51061"/>
    </source>
</evidence>
<dbReference type="Pfam" id="PF13087">
    <property type="entry name" value="AAA_12"/>
    <property type="match status" value="1"/>
</dbReference>
<dbReference type="InterPro" id="IPR029071">
    <property type="entry name" value="Ubiquitin-like_domsf"/>
</dbReference>
<dbReference type="OrthoDB" id="6513042at2759"/>
<dbReference type="Gene3D" id="3.10.20.90">
    <property type="entry name" value="Phosphatidylinositol 3-kinase Catalytic Subunit, Chain A, domain 1"/>
    <property type="match status" value="1"/>
</dbReference>
<dbReference type="CDD" id="cd17039">
    <property type="entry name" value="Ubl_ubiquitin_like"/>
    <property type="match status" value="1"/>
</dbReference>
<feature type="region of interest" description="Disordered" evidence="6">
    <location>
        <begin position="263"/>
        <end position="282"/>
    </location>
</feature>
<protein>
    <recommendedName>
        <fullName evidence="7">R3H domain-containing protein</fullName>
    </recommendedName>
</protein>
<sequence>MAPASPAPNTPAELPADLAAALQAFADSEERTGSVACPKTLTPAERHAVHVFCEAHSLSSSSSGRDAERFVTVTDGPRFDGRAWAQQTLAALAVEQRSETDELEATLKTLSAAACARRGVSVLHLRVAEVDAAGPGGRSRVVLQAAHGGPIPAHKLGARSEVRLRAKKNKVPAAGRRLDGDGDDVSEVSGVVSKATDASIEFLTDAAPEAVESLRGSLRLDAVANARTHDVLARAARDVAAAAAHKAAPDGTRALRDALLGGRARRPPPALLQPSSAPHLDDHQRACVARAEAEPALFLVHGPPGTGKTTTVVEVIARAAAKGQRVLACAASNVAVDNLLERVAAAFRAAKSPRGLLRLGHPARLSEAASRYSMEEVLRTADGADVLEDARAELRNLRKDAAADRASAKRTAARRETRVVRAELRDREKKLAKDVVKRCAVVFRAGQESEIPNFKASYLGRFPLVVFATNVGAASRLLDDAPPFDLVVVDECAQALEISCWIPLLRGKRAVLAGDHRQLAPTVKCDDGDPTNAPAALLKATLFERLMDDRRPGRGEAHISLLLATQYRMHGDISEWASAATYDGRLRAAPSCVARDLYAGSFLPPPVNPDDAIRPMVHVDTAGLGFFDDSDAKTRDDADEHGAASVANPREAAVVASHVALLLAAGLDAAQICVIAPYNAQVAALRGALEGTGVEARTVDGYQGGERDAVVLSLTRSNEARAVGFLADERRLNVAVTRARRHVAVVCDADTVRSSPFIAALLDHVADAGDYVSASAYEDGAPAPTPLEPSTTTATTAPAEKRAAFVVSNKGDTVSLSFRELDALETATCDRGSGPTIGDVIALAAQHGGFDGAARAVFYAGKDVVLEDLDISGAVLVVRRPDGAVVPDDEGPYLVALGARCERCGRLALKEAKEEAKTEKASPASSSPPTASEEKARTSSACLSLRVVFAGATYDVPFSRAFSVGELKAAIASATGVDAERQKLVCRGSFGDAAAPLSAAAPALVDGAKVVLLEAPRAEDVPEPPKPRTGKHAAKKAKKKARAEALAAAEAAAPAAPPPAPAPKPPPAPETNSLLKQLARERAARAAPPPKRKPASTAASSADADDDALLKAAMKANAKAKKAEPDWKRWVDTDGNIRGNDAHSRQAERDRAALLEKARKAKEDKGRKGKKLTKAQQADAK</sequence>
<reference evidence="8 9" key="1">
    <citation type="journal article" date="2011" name="Proc. Natl. Acad. Sci. U.S.A.">
        <title>Niche of harmful alga Aureococcus anophagefferens revealed through ecogenomics.</title>
        <authorList>
            <person name="Gobler C.J."/>
            <person name="Berry D.L."/>
            <person name="Dyhrman S.T."/>
            <person name="Wilhelm S.W."/>
            <person name="Salamov A."/>
            <person name="Lobanov A.V."/>
            <person name="Zhang Y."/>
            <person name="Collier J.L."/>
            <person name="Wurch L.L."/>
            <person name="Kustka A.B."/>
            <person name="Dill B.D."/>
            <person name="Shah M."/>
            <person name="VerBerkmoes N.C."/>
            <person name="Kuo A."/>
            <person name="Terry A."/>
            <person name="Pangilinan J."/>
            <person name="Lindquist E.A."/>
            <person name="Lucas S."/>
            <person name="Paulsen I.T."/>
            <person name="Hattenrath-Lehmann T.K."/>
            <person name="Talmage S.C."/>
            <person name="Walker E.A."/>
            <person name="Koch F."/>
            <person name="Burson A.M."/>
            <person name="Marcoval M.A."/>
            <person name="Tang Y.Z."/>
            <person name="Lecleir G.R."/>
            <person name="Coyne K.J."/>
            <person name="Berg G.M."/>
            <person name="Bertrand E.M."/>
            <person name="Saito M.A."/>
            <person name="Gladyshev V.N."/>
            <person name="Grigoriev I.V."/>
        </authorList>
    </citation>
    <scope>NUCLEOTIDE SEQUENCE [LARGE SCALE GENOMIC DNA]</scope>
    <source>
        <strain evidence="9">CCMP 1984</strain>
    </source>
</reference>
<evidence type="ECO:0000256" key="6">
    <source>
        <dbReference type="SAM" id="MobiDB-lite"/>
    </source>
</evidence>
<evidence type="ECO:0000256" key="4">
    <source>
        <dbReference type="ARBA" id="ARBA00022806"/>
    </source>
</evidence>
<dbReference type="EMBL" id="GL833130">
    <property type="protein sequence ID" value="EGB07507.1"/>
    <property type="molecule type" value="Genomic_DNA"/>
</dbReference>
<dbReference type="PROSITE" id="PS51061">
    <property type="entry name" value="R3H"/>
    <property type="match status" value="1"/>
</dbReference>
<evidence type="ECO:0000313" key="9">
    <source>
        <dbReference type="Proteomes" id="UP000002729"/>
    </source>
</evidence>
<feature type="region of interest" description="Disordered" evidence="6">
    <location>
        <begin position="915"/>
        <end position="936"/>
    </location>
</feature>
<dbReference type="GO" id="GO:0043139">
    <property type="term" value="F:5'-3' DNA helicase activity"/>
    <property type="evidence" value="ECO:0007669"/>
    <property type="project" value="TreeGrafter"/>
</dbReference>
<feature type="compositionally biased region" description="Pro residues" evidence="6">
    <location>
        <begin position="1055"/>
        <end position="1069"/>
    </location>
</feature>
<dbReference type="RefSeq" id="XP_009037514.1">
    <property type="nucleotide sequence ID" value="XM_009039266.1"/>
</dbReference>
<dbReference type="OMA" id="GDISEWA"/>
<feature type="region of interest" description="Disordered" evidence="6">
    <location>
        <begin position="1016"/>
        <end position="1181"/>
    </location>
</feature>
<keyword evidence="5" id="KW-0067">ATP-binding</keyword>
<feature type="domain" description="R3H" evidence="7">
    <location>
        <begin position="12"/>
        <end position="77"/>
    </location>
</feature>
<keyword evidence="9" id="KW-1185">Reference proteome</keyword>
<dbReference type="SUPFAM" id="SSF82708">
    <property type="entry name" value="R3H domain"/>
    <property type="match status" value="1"/>
</dbReference>
<dbReference type="GeneID" id="20224909"/>
<dbReference type="GO" id="GO:0005524">
    <property type="term" value="F:ATP binding"/>
    <property type="evidence" value="ECO:0007669"/>
    <property type="project" value="UniProtKB-KW"/>
</dbReference>
<dbReference type="InterPro" id="IPR041679">
    <property type="entry name" value="DNA2/NAM7-like_C"/>
</dbReference>